<dbReference type="InterPro" id="IPR036188">
    <property type="entry name" value="FAD/NAD-bd_sf"/>
</dbReference>
<dbReference type="PRINTS" id="PR00420">
    <property type="entry name" value="RNGMNOXGNASE"/>
</dbReference>
<comment type="caution">
    <text evidence="2">The sequence shown here is derived from an EMBL/GenBank/DDBJ whole genome shotgun (WGS) entry which is preliminary data.</text>
</comment>
<evidence type="ECO:0000259" key="1">
    <source>
        <dbReference type="Pfam" id="PF01494"/>
    </source>
</evidence>
<feature type="domain" description="FAD-binding" evidence="1">
    <location>
        <begin position="6"/>
        <end position="316"/>
    </location>
</feature>
<dbReference type="Gene3D" id="3.30.9.10">
    <property type="entry name" value="D-Amino Acid Oxidase, subunit A, domain 2"/>
    <property type="match status" value="1"/>
</dbReference>
<name>A0A9W6QYV3_9PSEU</name>
<organism evidence="2 3">
    <name type="scientific">Amycolatopsis taiwanensis</name>
    <dbReference type="NCBI Taxonomy" id="342230"/>
    <lineage>
        <taxon>Bacteria</taxon>
        <taxon>Bacillati</taxon>
        <taxon>Actinomycetota</taxon>
        <taxon>Actinomycetes</taxon>
        <taxon>Pseudonocardiales</taxon>
        <taxon>Pseudonocardiaceae</taxon>
        <taxon>Amycolatopsis</taxon>
    </lineage>
</organism>
<dbReference type="Proteomes" id="UP001165136">
    <property type="component" value="Unassembled WGS sequence"/>
</dbReference>
<proteinExistence type="predicted"/>
<dbReference type="InterPro" id="IPR002938">
    <property type="entry name" value="FAD-bd"/>
</dbReference>
<dbReference type="EMBL" id="BSTI01000005">
    <property type="protein sequence ID" value="GLY66074.1"/>
    <property type="molecule type" value="Genomic_DNA"/>
</dbReference>
<evidence type="ECO:0000313" key="3">
    <source>
        <dbReference type="Proteomes" id="UP001165136"/>
    </source>
</evidence>
<dbReference type="PANTHER" id="PTHR46865:SF2">
    <property type="entry name" value="MONOOXYGENASE"/>
    <property type="match status" value="1"/>
</dbReference>
<dbReference type="RefSeq" id="WP_285487014.1">
    <property type="nucleotide sequence ID" value="NZ_BSTI01000005.1"/>
</dbReference>
<keyword evidence="3" id="KW-1185">Reference proteome</keyword>
<protein>
    <submittedName>
        <fullName evidence="2">FAD-dependent oxidoreductase</fullName>
    </submittedName>
</protein>
<dbReference type="Gene3D" id="3.50.50.60">
    <property type="entry name" value="FAD/NAD(P)-binding domain"/>
    <property type="match status" value="1"/>
</dbReference>
<dbReference type="Pfam" id="PF01494">
    <property type="entry name" value="FAD_binding_3"/>
    <property type="match status" value="1"/>
</dbReference>
<dbReference type="SUPFAM" id="SSF51905">
    <property type="entry name" value="FAD/NAD(P)-binding domain"/>
    <property type="match status" value="1"/>
</dbReference>
<dbReference type="GO" id="GO:0071949">
    <property type="term" value="F:FAD binding"/>
    <property type="evidence" value="ECO:0007669"/>
    <property type="project" value="InterPro"/>
</dbReference>
<dbReference type="InterPro" id="IPR051704">
    <property type="entry name" value="FAD_aromatic-hydroxylase"/>
</dbReference>
<dbReference type="PANTHER" id="PTHR46865">
    <property type="entry name" value="OXIDOREDUCTASE-RELATED"/>
    <property type="match status" value="1"/>
</dbReference>
<gene>
    <name evidence="2" type="ORF">Atai01_26930</name>
</gene>
<accession>A0A9W6QYV3</accession>
<reference evidence="2" key="1">
    <citation type="submission" date="2023-03" db="EMBL/GenBank/DDBJ databases">
        <title>Amycolatopsis taiwanensis NBRC 103393.</title>
        <authorList>
            <person name="Ichikawa N."/>
            <person name="Sato H."/>
            <person name="Tonouchi N."/>
        </authorList>
    </citation>
    <scope>NUCLEOTIDE SEQUENCE</scope>
    <source>
        <strain evidence="2">NBRC 103393</strain>
    </source>
</reference>
<evidence type="ECO:0000313" key="2">
    <source>
        <dbReference type="EMBL" id="GLY66074.1"/>
    </source>
</evidence>
<sequence>MRNKNILISGASIAGPATAFWLNHYGFSTTVVEQAPRLREGGQAVDFRGAQVEVLRRTGLLDEVRRHETAMRGHRVLDARGRDLFRLPASLFAGEVEILRGDLSRILYQATKDETEYVFGDRITSMTETGDGVQVTFAHGAPRKYDLVVGADGMHSGVRALAFGPESRFRTDMGYAYAGFTMPNHLNLEHEGLMYNVPGRGVSVSSHRNRDEASVGLVLPMEPLDEDRHDTERLKQILAERFGGLGWEVPKLIDGLREATDLFFSPLCQIHLDRYTRGRVALAGDAGWGAGPGGLGTGLAMIAGYVLAGELAAADGDHRVAFARYEEQVRPGAEAGLKQAKNAGPFLAPKTRKGLWVRNGMHRALTSKLLGGWLDKMEVKAANVVAIKDYALRTNSTASSRDIAAPQRKAVS</sequence>
<dbReference type="AlphaFoldDB" id="A0A9W6QYV3"/>